<keyword evidence="4" id="KW-1185">Reference proteome</keyword>
<dbReference type="PANTHER" id="PTHR30461">
    <property type="entry name" value="DNA-INVERTASE FROM LAMBDOID PROPHAGE"/>
    <property type="match status" value="1"/>
</dbReference>
<evidence type="ECO:0000313" key="4">
    <source>
        <dbReference type="Proteomes" id="UP000001625"/>
    </source>
</evidence>
<feature type="domain" description="Recombinase" evidence="2">
    <location>
        <begin position="154"/>
        <end position="290"/>
    </location>
</feature>
<dbReference type="GO" id="GO:0003677">
    <property type="term" value="F:DNA binding"/>
    <property type="evidence" value="ECO:0007669"/>
    <property type="project" value="InterPro"/>
</dbReference>
<sequence>MRTAAYCRFSSDAQREASIRDQLRNIETYCTRMGWATPALYQDQAVSGSRNDRIGYQAMLDAAELGVFDVLLLDDLSRLTRDHIESATTIRRLKFAGIRVIGVSDGIDTARDGYKLETGLRGLMSEFYLDDLAKKTHRGLMGQALDGYSAGGLPYGYTSDFDGNGHRKRINEDQAKWVRYVFERYAAGASTRQIADELNVQKVPSPRGSSWSHSGIYPDSKGVGMLGNPIYNGRQVWNRTAWVKDPITGRRLRTMRPKLEWVIIESPELTIIDDELWKICEARTIARKRDTAGRRETGKNSGGRNPKYLFSGLLKCGVCGGAFSLRGSRYYGCSTYLNRGQSVCSNSLSVKKDTIERVLLAGVKESLLSNEAFKAFETEARALLKQMKPDSGQAKRKLEGARKELDNLMTAIKEGIITPTTKAAVQTAEQTIADTMEEIKAVERFEPTQMLPRAREIYNDLVTRLEMVEDVAAAREALRGLIGDVMLVPEGGKLTAEIQSAGLAGALYETLVAGAGFEPTTFGL</sequence>
<dbReference type="PROSITE" id="PS51736">
    <property type="entry name" value="RECOMBINASES_3"/>
    <property type="match status" value="1"/>
</dbReference>
<protein>
    <submittedName>
        <fullName evidence="3">Resolvase domain protein</fullName>
    </submittedName>
</protein>
<dbReference type="InterPro" id="IPR006119">
    <property type="entry name" value="Resolv_N"/>
</dbReference>
<dbReference type="Gene3D" id="3.90.1750.20">
    <property type="entry name" value="Putative Large Serine Recombinase, Chain B, Domain 2"/>
    <property type="match status" value="1"/>
</dbReference>
<dbReference type="SUPFAM" id="SSF53041">
    <property type="entry name" value="Resolvase-like"/>
    <property type="match status" value="1"/>
</dbReference>
<dbReference type="Pfam" id="PF00239">
    <property type="entry name" value="Resolvase"/>
    <property type="match status" value="1"/>
</dbReference>
<dbReference type="PANTHER" id="PTHR30461:SF23">
    <property type="entry name" value="DNA RECOMBINASE-RELATED"/>
    <property type="match status" value="1"/>
</dbReference>
<proteinExistence type="predicted"/>
<dbReference type="OrthoDB" id="8585334at2"/>
<dbReference type="Pfam" id="PF13408">
    <property type="entry name" value="Zn_ribbon_recom"/>
    <property type="match status" value="1"/>
</dbReference>
<dbReference type="eggNOG" id="COG1961">
    <property type="taxonomic scope" value="Bacteria"/>
</dbReference>
<organism evidence="3 4">
    <name type="scientific">Sideroxydans lithotrophicus (strain ES-1)</name>
    <dbReference type="NCBI Taxonomy" id="580332"/>
    <lineage>
        <taxon>Bacteria</taxon>
        <taxon>Pseudomonadati</taxon>
        <taxon>Pseudomonadota</taxon>
        <taxon>Betaproteobacteria</taxon>
        <taxon>Nitrosomonadales</taxon>
        <taxon>Gallionellaceae</taxon>
        <taxon>Sideroxydans</taxon>
    </lineage>
</organism>
<dbReference type="InterPro" id="IPR038109">
    <property type="entry name" value="DNA_bind_recomb_sf"/>
</dbReference>
<gene>
    <name evidence="3" type="ordered locus">Slit_1968</name>
</gene>
<feature type="domain" description="Resolvase/invertase-type recombinase catalytic" evidence="1">
    <location>
        <begin position="2"/>
        <end position="147"/>
    </location>
</feature>
<dbReference type="Proteomes" id="UP000001625">
    <property type="component" value="Chromosome"/>
</dbReference>
<dbReference type="HOGENOM" id="CLU_010686_18_13_4"/>
<dbReference type="STRING" id="580332.Slit_1968"/>
<dbReference type="CDD" id="cd00338">
    <property type="entry name" value="Ser_Recombinase"/>
    <property type="match status" value="1"/>
</dbReference>
<dbReference type="InterPro" id="IPR050639">
    <property type="entry name" value="SSR_resolvase"/>
</dbReference>
<name>D5CTB1_SIDLE</name>
<dbReference type="InterPro" id="IPR036162">
    <property type="entry name" value="Resolvase-like_N_sf"/>
</dbReference>
<dbReference type="Pfam" id="PF07508">
    <property type="entry name" value="Recombinase"/>
    <property type="match status" value="1"/>
</dbReference>
<dbReference type="PROSITE" id="PS51737">
    <property type="entry name" value="RECOMBINASE_DNA_BIND"/>
    <property type="match status" value="1"/>
</dbReference>
<accession>D5CTB1</accession>
<evidence type="ECO:0000313" key="3">
    <source>
        <dbReference type="EMBL" id="ADE12197.1"/>
    </source>
</evidence>
<dbReference type="EMBL" id="CP001965">
    <property type="protein sequence ID" value="ADE12197.1"/>
    <property type="molecule type" value="Genomic_DNA"/>
</dbReference>
<dbReference type="SMART" id="SM00857">
    <property type="entry name" value="Resolvase"/>
    <property type="match status" value="1"/>
</dbReference>
<dbReference type="RefSeq" id="WP_013030095.1">
    <property type="nucleotide sequence ID" value="NC_013959.1"/>
</dbReference>
<evidence type="ECO:0000259" key="2">
    <source>
        <dbReference type="PROSITE" id="PS51737"/>
    </source>
</evidence>
<reference evidence="3 4" key="1">
    <citation type="submission" date="2010-03" db="EMBL/GenBank/DDBJ databases">
        <title>Complete sequence of Sideroxydans lithotrophicus ES-1.</title>
        <authorList>
            <consortium name="US DOE Joint Genome Institute"/>
            <person name="Lucas S."/>
            <person name="Copeland A."/>
            <person name="Lapidus A."/>
            <person name="Cheng J.-F."/>
            <person name="Bruce D."/>
            <person name="Goodwin L."/>
            <person name="Pitluck S."/>
            <person name="Munk A.C."/>
            <person name="Detter J.C."/>
            <person name="Han C."/>
            <person name="Tapia R."/>
            <person name="Larimer F."/>
            <person name="Land M."/>
            <person name="Hauser L."/>
            <person name="Kyrpides N."/>
            <person name="Ivanova N."/>
            <person name="Emerson D."/>
            <person name="Woyke T."/>
        </authorList>
    </citation>
    <scope>NUCLEOTIDE SEQUENCE [LARGE SCALE GENOMIC DNA]</scope>
    <source>
        <strain evidence="3 4">ES-1</strain>
    </source>
</reference>
<evidence type="ECO:0000259" key="1">
    <source>
        <dbReference type="PROSITE" id="PS51736"/>
    </source>
</evidence>
<dbReference type="Gene3D" id="3.40.50.1390">
    <property type="entry name" value="Resolvase, N-terminal catalytic domain"/>
    <property type="match status" value="1"/>
</dbReference>
<dbReference type="KEGG" id="slt:Slit_1968"/>
<dbReference type="InterPro" id="IPR011109">
    <property type="entry name" value="DNA_bind_recombinase_dom"/>
</dbReference>
<dbReference type="InterPro" id="IPR025827">
    <property type="entry name" value="Zn_ribbon_recom_dom"/>
</dbReference>
<dbReference type="AlphaFoldDB" id="D5CTB1"/>
<dbReference type="GO" id="GO:0000150">
    <property type="term" value="F:DNA strand exchange activity"/>
    <property type="evidence" value="ECO:0007669"/>
    <property type="project" value="InterPro"/>
</dbReference>